<dbReference type="GO" id="GO:0017126">
    <property type="term" value="P:nucleologenesis"/>
    <property type="evidence" value="ECO:0007669"/>
    <property type="project" value="EnsemblFungi"/>
</dbReference>
<dbReference type="Proteomes" id="UP000094112">
    <property type="component" value="Unassembled WGS sequence"/>
</dbReference>
<keyword evidence="9" id="KW-1185">Reference proteome</keyword>
<evidence type="ECO:0000256" key="6">
    <source>
        <dbReference type="ARBA" id="ARBA00049075"/>
    </source>
</evidence>
<comment type="catalytic activity">
    <reaction evidence="3">
        <text>a 5'-end (N(2),N(7)-dimethyl 5'-triphosphoguanosine)-ribonucleoside in snoRNA + S-adenosyl-L-methionine = a 5'-end (N(2),N(2),N(7)-trimethyl 5'-triphosphoguanosine)-ribonucleoside in snoRNA + S-adenosyl-L-homocysteine + H(+)</text>
        <dbReference type="Rhea" id="RHEA:78507"/>
        <dbReference type="Rhea" id="RHEA-COMP:19088"/>
        <dbReference type="Rhea" id="RHEA-COMP:19090"/>
        <dbReference type="ChEBI" id="CHEBI:15378"/>
        <dbReference type="ChEBI" id="CHEBI:57856"/>
        <dbReference type="ChEBI" id="CHEBI:59789"/>
        <dbReference type="ChEBI" id="CHEBI:167623"/>
        <dbReference type="ChEBI" id="CHEBI:172880"/>
    </reaction>
    <physiologicalReaction direction="left-to-right" evidence="3">
        <dbReference type="Rhea" id="RHEA:78508"/>
    </physiologicalReaction>
</comment>
<dbReference type="SUPFAM" id="SSF53335">
    <property type="entry name" value="S-adenosyl-L-methionine-dependent methyltransferases"/>
    <property type="match status" value="1"/>
</dbReference>
<protein>
    <recommendedName>
        <fullName evidence="1">Trimethylguanosine synthase</fullName>
    </recommendedName>
    <alternativeName>
        <fullName evidence="7">Cap-specific guanine-N(2) methyltransferase</fullName>
    </alternativeName>
</protein>
<evidence type="ECO:0000256" key="5">
    <source>
        <dbReference type="ARBA" id="ARBA00048763"/>
    </source>
</evidence>
<comment type="catalytic activity">
    <reaction evidence="6">
        <text>a 5'-end (N(7)-methyl 5'-triphosphoguanosine)-ribonucleoside in snRNA + S-adenosyl-L-methionine = a 5'-end (N(2),N(7)-dimethyl 5'-triphosphoguanosine)-ribonucleoside in snRNA + S-adenosyl-L-homocysteine + H(+)</text>
        <dbReference type="Rhea" id="RHEA:78471"/>
        <dbReference type="Rhea" id="RHEA-COMP:19085"/>
        <dbReference type="Rhea" id="RHEA-COMP:19087"/>
        <dbReference type="ChEBI" id="CHEBI:15378"/>
        <dbReference type="ChEBI" id="CHEBI:57856"/>
        <dbReference type="ChEBI" id="CHEBI:59789"/>
        <dbReference type="ChEBI" id="CHEBI:156461"/>
        <dbReference type="ChEBI" id="CHEBI:172880"/>
    </reaction>
    <physiologicalReaction direction="left-to-right" evidence="6">
        <dbReference type="Rhea" id="RHEA:78472"/>
    </physiologicalReaction>
</comment>
<dbReference type="CDD" id="cd02440">
    <property type="entry name" value="AdoMet_MTases"/>
    <property type="match status" value="1"/>
</dbReference>
<dbReference type="AlphaFoldDB" id="A0A1E3P2J8"/>
<comment type="similarity">
    <text evidence="2">Belongs to the methyltransferase superfamily. Trimethylguanosine synthase family.</text>
</comment>
<dbReference type="GO" id="GO:0005730">
    <property type="term" value="C:nucleolus"/>
    <property type="evidence" value="ECO:0007669"/>
    <property type="project" value="EnsemblFungi"/>
</dbReference>
<evidence type="ECO:0000313" key="9">
    <source>
        <dbReference type="Proteomes" id="UP000094112"/>
    </source>
</evidence>
<dbReference type="EMBL" id="KV454210">
    <property type="protein sequence ID" value="ODQ59691.1"/>
    <property type="molecule type" value="Genomic_DNA"/>
</dbReference>
<dbReference type="GO" id="GO:0032210">
    <property type="term" value="P:regulation of telomere maintenance via telomerase"/>
    <property type="evidence" value="ECO:0007669"/>
    <property type="project" value="EnsemblFungi"/>
</dbReference>
<reference evidence="8 9" key="1">
    <citation type="journal article" date="2016" name="Proc. Natl. Acad. Sci. U.S.A.">
        <title>Comparative genomics of biotechnologically important yeasts.</title>
        <authorList>
            <person name="Riley R."/>
            <person name="Haridas S."/>
            <person name="Wolfe K.H."/>
            <person name="Lopes M.R."/>
            <person name="Hittinger C.T."/>
            <person name="Goeker M."/>
            <person name="Salamov A.A."/>
            <person name="Wisecaver J.H."/>
            <person name="Long T.M."/>
            <person name="Calvey C.H."/>
            <person name="Aerts A.L."/>
            <person name="Barry K.W."/>
            <person name="Choi C."/>
            <person name="Clum A."/>
            <person name="Coughlan A.Y."/>
            <person name="Deshpande S."/>
            <person name="Douglass A.P."/>
            <person name="Hanson S.J."/>
            <person name="Klenk H.-P."/>
            <person name="LaButti K.M."/>
            <person name="Lapidus A."/>
            <person name="Lindquist E.A."/>
            <person name="Lipzen A.M."/>
            <person name="Meier-Kolthoff J.P."/>
            <person name="Ohm R.A."/>
            <person name="Otillar R.P."/>
            <person name="Pangilinan J.L."/>
            <person name="Peng Y."/>
            <person name="Rokas A."/>
            <person name="Rosa C.A."/>
            <person name="Scheuner C."/>
            <person name="Sibirny A.A."/>
            <person name="Slot J.C."/>
            <person name="Stielow J.B."/>
            <person name="Sun H."/>
            <person name="Kurtzman C.P."/>
            <person name="Blackwell M."/>
            <person name="Grigoriev I.V."/>
            <person name="Jeffries T.W."/>
        </authorList>
    </citation>
    <scope>NUCLEOTIDE SEQUENCE [LARGE SCALE GENOMIC DNA]</scope>
    <source>
        <strain evidence="9">ATCC 58044 / CBS 1984 / NCYC 433 / NRRL Y-366-8</strain>
    </source>
</reference>
<dbReference type="GO" id="GO:0051321">
    <property type="term" value="P:meiotic cell cycle"/>
    <property type="evidence" value="ECO:0007669"/>
    <property type="project" value="EnsemblFungi"/>
</dbReference>
<dbReference type="GeneID" id="30197859"/>
<dbReference type="OrthoDB" id="194443at2759"/>
<proteinExistence type="inferred from homology"/>
<dbReference type="GO" id="GO:0008033">
    <property type="term" value="P:tRNA processing"/>
    <property type="evidence" value="ECO:0007669"/>
    <property type="project" value="EnsemblFungi"/>
</dbReference>
<dbReference type="InterPro" id="IPR029063">
    <property type="entry name" value="SAM-dependent_MTases_sf"/>
</dbReference>
<evidence type="ECO:0000256" key="4">
    <source>
        <dbReference type="ARBA" id="ARBA00048740"/>
    </source>
</evidence>
<dbReference type="Pfam" id="PF09445">
    <property type="entry name" value="Methyltransf_15"/>
    <property type="match status" value="1"/>
</dbReference>
<accession>A0A1E3P2J8</accession>
<evidence type="ECO:0000256" key="2">
    <source>
        <dbReference type="ARBA" id="ARBA00025783"/>
    </source>
</evidence>
<dbReference type="GO" id="GO:0015030">
    <property type="term" value="C:Cajal body"/>
    <property type="evidence" value="ECO:0007669"/>
    <property type="project" value="EnsemblFungi"/>
</dbReference>
<organism evidence="8 9">
    <name type="scientific">Wickerhamomyces anomalus (strain ATCC 58044 / CBS 1984 / NCYC 433 / NRRL Y-366-8)</name>
    <name type="common">Yeast</name>
    <name type="synonym">Hansenula anomala</name>
    <dbReference type="NCBI Taxonomy" id="683960"/>
    <lineage>
        <taxon>Eukaryota</taxon>
        <taxon>Fungi</taxon>
        <taxon>Dikarya</taxon>
        <taxon>Ascomycota</taxon>
        <taxon>Saccharomycotina</taxon>
        <taxon>Saccharomycetes</taxon>
        <taxon>Phaffomycetales</taxon>
        <taxon>Wickerhamomycetaceae</taxon>
        <taxon>Wickerhamomyces</taxon>
    </lineage>
</organism>
<evidence type="ECO:0000256" key="3">
    <source>
        <dbReference type="ARBA" id="ARBA00047418"/>
    </source>
</evidence>
<dbReference type="GO" id="GO:0071164">
    <property type="term" value="F:RNA cap trimethylguanosine synthase activity"/>
    <property type="evidence" value="ECO:0007669"/>
    <property type="project" value="EnsemblFungi"/>
</dbReference>
<sequence length="235" mass="27032">QDQLAQLQPESKYLLNYDRLPKNAKKYWKQRYFLFKKFDQGIHMTSELWYSVTPEDIGIFVAKFIQACNPDIQCVADICCGGGGNTIQFARRFKKTICIDINDDNLYCTKKNCEVYGVLEKVELRQVDWTKVKGTEYFEYLKQNVDLIFSSPPWGGPAYKGKDLFDLSLLLPMPIKELLVSFFEISPNVVLFLPRNSDLTQLAEVTREILGPDAKCRVLYTYCGGYIKGITAIWG</sequence>
<dbReference type="InterPro" id="IPR019012">
    <property type="entry name" value="RNA_cap_Gua-N2-MeTrfase"/>
</dbReference>
<feature type="non-terminal residue" evidence="8">
    <location>
        <position position="1"/>
    </location>
</feature>
<dbReference type="PANTHER" id="PTHR14741:SF32">
    <property type="entry name" value="TRIMETHYLGUANOSINE SYNTHASE"/>
    <property type="match status" value="1"/>
</dbReference>
<evidence type="ECO:0000256" key="1">
    <source>
        <dbReference type="ARBA" id="ARBA00018517"/>
    </source>
</evidence>
<dbReference type="Gene3D" id="3.40.50.150">
    <property type="entry name" value="Vaccinia Virus protein VP39"/>
    <property type="match status" value="1"/>
</dbReference>
<dbReference type="RefSeq" id="XP_019038898.1">
    <property type="nucleotide sequence ID" value="XM_019180613.1"/>
</dbReference>
<gene>
    <name evidence="8" type="ORF">WICANDRAFT_14585</name>
</gene>
<evidence type="ECO:0000313" key="8">
    <source>
        <dbReference type="EMBL" id="ODQ59691.1"/>
    </source>
</evidence>
<name>A0A1E3P2J8_WICAA</name>
<dbReference type="PANTHER" id="PTHR14741">
    <property type="entry name" value="S-ADENOSYLMETHIONINE-DEPENDENT METHYLTRANSFERASE RELATED"/>
    <property type="match status" value="1"/>
</dbReference>
<comment type="catalytic activity">
    <reaction evidence="5">
        <text>a 5'-end (N(2),N(7)-dimethyl 5'-triphosphoguanosine)-ribonucleoside in snRNA + S-adenosyl-L-methionine = a 5'-end (N(2),N(2),N(7)-trimethyl 5'-triphosphoguanosine)-ribonucleoside in snRNA + S-adenosyl-L-homocysteine + H(+)</text>
        <dbReference type="Rhea" id="RHEA:78479"/>
        <dbReference type="Rhea" id="RHEA-COMP:19087"/>
        <dbReference type="Rhea" id="RHEA-COMP:19089"/>
        <dbReference type="ChEBI" id="CHEBI:15378"/>
        <dbReference type="ChEBI" id="CHEBI:57856"/>
        <dbReference type="ChEBI" id="CHEBI:59789"/>
        <dbReference type="ChEBI" id="CHEBI:167623"/>
        <dbReference type="ChEBI" id="CHEBI:172880"/>
    </reaction>
    <physiologicalReaction direction="left-to-right" evidence="5">
        <dbReference type="Rhea" id="RHEA:78480"/>
    </physiologicalReaction>
</comment>
<dbReference type="STRING" id="683960.A0A1E3P2J8"/>
<feature type="non-terminal residue" evidence="8">
    <location>
        <position position="235"/>
    </location>
</feature>
<comment type="catalytic activity">
    <reaction evidence="4">
        <text>a 5'-end (N(7)-methyl 5'-triphosphoguanosine)-ribonucleoside in snoRNA + S-adenosyl-L-methionine = a 5'-end (N(2),N(7)-dimethyl 5'-triphosphoguanosine)-ribonucleoside in snoRNA + S-adenosyl-L-homocysteine + H(+)</text>
        <dbReference type="Rhea" id="RHEA:78475"/>
        <dbReference type="Rhea" id="RHEA-COMP:19086"/>
        <dbReference type="Rhea" id="RHEA-COMP:19088"/>
        <dbReference type="ChEBI" id="CHEBI:15378"/>
        <dbReference type="ChEBI" id="CHEBI:57856"/>
        <dbReference type="ChEBI" id="CHEBI:59789"/>
        <dbReference type="ChEBI" id="CHEBI:156461"/>
        <dbReference type="ChEBI" id="CHEBI:172880"/>
    </reaction>
    <physiologicalReaction direction="left-to-right" evidence="4">
        <dbReference type="Rhea" id="RHEA:78476"/>
    </physiologicalReaction>
</comment>
<evidence type="ECO:0000256" key="7">
    <source>
        <dbReference type="ARBA" id="ARBA00049790"/>
    </source>
</evidence>